<accession>A0A8S5R2I7</accession>
<keyword evidence="1" id="KW-0812">Transmembrane</keyword>
<keyword evidence="1" id="KW-1133">Transmembrane helix</keyword>
<proteinExistence type="predicted"/>
<protein>
    <recommendedName>
        <fullName evidence="3">Phage membrane protein</fullName>
    </recommendedName>
</protein>
<feature type="transmembrane region" description="Helical" evidence="1">
    <location>
        <begin position="240"/>
        <end position="258"/>
    </location>
</feature>
<evidence type="ECO:0000313" key="2">
    <source>
        <dbReference type="EMBL" id="DAE25702.1"/>
    </source>
</evidence>
<evidence type="ECO:0000256" key="1">
    <source>
        <dbReference type="SAM" id="Phobius"/>
    </source>
</evidence>
<organism evidence="2">
    <name type="scientific">Siphoviridae sp. ctC6Q17</name>
    <dbReference type="NCBI Taxonomy" id="2827271"/>
    <lineage>
        <taxon>Viruses</taxon>
        <taxon>Duplodnaviria</taxon>
        <taxon>Heunggongvirae</taxon>
        <taxon>Uroviricota</taxon>
        <taxon>Caudoviricetes</taxon>
    </lineage>
</organism>
<reference evidence="2" key="1">
    <citation type="journal article" date="2021" name="Proc. Natl. Acad. Sci. U.S.A.">
        <title>A Catalog of Tens of Thousands of Viruses from Human Metagenomes Reveals Hidden Associations with Chronic Diseases.</title>
        <authorList>
            <person name="Tisza M.J."/>
            <person name="Buck C.B."/>
        </authorList>
    </citation>
    <scope>NUCLEOTIDE SEQUENCE</scope>
    <source>
        <strain evidence="2">CtC6Q17</strain>
    </source>
</reference>
<sequence length="261" mass="30199">MSRYTDYKYASNILKGIENKPEKYLIIHYSCESFYNLGGKSPRIASISVRQFNNAQTNNFSIHQYSEMLNIPITDDTYRDIEKELLTDFFAFVDKNLDKIWIHWNMRDSVFGFNAIEQRFRVLGGIPQAIDNDKKIDLGHLFKLLYGGDYIENPHIEKLLELNKFNPKQFLNGKQEAEAFDNSEYVKLSMSTSSKVNLFSTFVTHAINQTLKTRIPNWKIRGTNFAGLLATFQDTTSGKIIFWLVNTIIAGIIGAWISKYF</sequence>
<evidence type="ECO:0008006" key="3">
    <source>
        <dbReference type="Google" id="ProtNLM"/>
    </source>
</evidence>
<keyword evidence="1" id="KW-0472">Membrane</keyword>
<name>A0A8S5R2I7_9CAUD</name>
<dbReference type="EMBL" id="BK015800">
    <property type="protein sequence ID" value="DAE25702.1"/>
    <property type="molecule type" value="Genomic_DNA"/>
</dbReference>